<dbReference type="RefSeq" id="WP_183863569.1">
    <property type="nucleotide sequence ID" value="NZ_JACHFH010000069.1"/>
</dbReference>
<evidence type="ECO:0000259" key="5">
    <source>
        <dbReference type="PROSITE" id="PS50931"/>
    </source>
</evidence>
<gene>
    <name evidence="6" type="ORF">HNR32_002785</name>
</gene>
<dbReference type="Proteomes" id="UP000559117">
    <property type="component" value="Unassembled WGS sequence"/>
</dbReference>
<feature type="domain" description="HTH lysR-type" evidence="5">
    <location>
        <begin position="1"/>
        <end position="58"/>
    </location>
</feature>
<evidence type="ECO:0000256" key="2">
    <source>
        <dbReference type="ARBA" id="ARBA00023015"/>
    </source>
</evidence>
<protein>
    <submittedName>
        <fullName evidence="6">DNA-binding transcriptional LysR family regulator</fullName>
    </submittedName>
</protein>
<reference evidence="6 7" key="1">
    <citation type="submission" date="2020-08" db="EMBL/GenBank/DDBJ databases">
        <title>Genomic Encyclopedia of Type Strains, Phase IV (KMG-IV): sequencing the most valuable type-strain genomes for metagenomic binning, comparative biology and taxonomic classification.</title>
        <authorList>
            <person name="Goeker M."/>
        </authorList>
    </citation>
    <scope>NUCLEOTIDE SEQUENCE [LARGE SCALE GENOMIC DNA]</scope>
    <source>
        <strain evidence="6 7">DSM 24661</strain>
    </source>
</reference>
<dbReference type="EMBL" id="JACHFH010000069">
    <property type="protein sequence ID" value="MBB5337622.1"/>
    <property type="molecule type" value="Genomic_DNA"/>
</dbReference>
<proteinExistence type="inferred from homology"/>
<dbReference type="SUPFAM" id="SSF46785">
    <property type="entry name" value="Winged helix' DNA-binding domain"/>
    <property type="match status" value="1"/>
</dbReference>
<dbReference type="PANTHER" id="PTHR30346:SF28">
    <property type="entry name" value="HTH-TYPE TRANSCRIPTIONAL REGULATOR CYNR"/>
    <property type="match status" value="1"/>
</dbReference>
<name>A0A840UU19_9FIRM</name>
<accession>A0A840UU19</accession>
<dbReference type="InterPro" id="IPR000847">
    <property type="entry name" value="LysR_HTH_N"/>
</dbReference>
<comment type="caution">
    <text evidence="6">The sequence shown here is derived from an EMBL/GenBank/DDBJ whole genome shotgun (WGS) entry which is preliminary data.</text>
</comment>
<comment type="similarity">
    <text evidence="1">Belongs to the LysR transcriptional regulatory family.</text>
</comment>
<evidence type="ECO:0000313" key="7">
    <source>
        <dbReference type="Proteomes" id="UP000559117"/>
    </source>
</evidence>
<keyword evidence="3 6" id="KW-0238">DNA-binding</keyword>
<evidence type="ECO:0000256" key="4">
    <source>
        <dbReference type="ARBA" id="ARBA00023163"/>
    </source>
</evidence>
<sequence>MELQQLEYFLAIAHIGNFTKAAKAVSITQSALSRSIIRLENELGVKLLNRNTKEVSLTHYGEMLLTHAQRIVKEQTAAKMAIYKPDRQIINLSFLHSLGSYIVPKLISEFRKTHPQCKFRLYQNNSTVLTEQLIQGKTDLCICSNLLMNETIGWLPLCSEELFIVVPLQHPLAQKESVNLKEIADESFVTLKPFYGLRLLANQLFDMSGISPHIEFEGDEIVTVANLVAAGLGVSLIPKIPGLDYLNLKFLRLSSPHCRRTIGIAWDTNRMLSPSVYEFQKFALDSFADDR</sequence>
<dbReference type="InterPro" id="IPR036388">
    <property type="entry name" value="WH-like_DNA-bd_sf"/>
</dbReference>
<dbReference type="PRINTS" id="PR00039">
    <property type="entry name" value="HTHLYSR"/>
</dbReference>
<dbReference type="GO" id="GO:0003700">
    <property type="term" value="F:DNA-binding transcription factor activity"/>
    <property type="evidence" value="ECO:0007669"/>
    <property type="project" value="InterPro"/>
</dbReference>
<dbReference type="PANTHER" id="PTHR30346">
    <property type="entry name" value="TRANSCRIPTIONAL DUAL REGULATOR HCAR-RELATED"/>
    <property type="match status" value="1"/>
</dbReference>
<dbReference type="Pfam" id="PF03466">
    <property type="entry name" value="LysR_substrate"/>
    <property type="match status" value="1"/>
</dbReference>
<dbReference type="FunFam" id="1.10.10.10:FF:000001">
    <property type="entry name" value="LysR family transcriptional regulator"/>
    <property type="match status" value="1"/>
</dbReference>
<keyword evidence="4" id="KW-0804">Transcription</keyword>
<dbReference type="Gene3D" id="1.10.10.10">
    <property type="entry name" value="Winged helix-like DNA-binding domain superfamily/Winged helix DNA-binding domain"/>
    <property type="match status" value="1"/>
</dbReference>
<evidence type="ECO:0000313" key="6">
    <source>
        <dbReference type="EMBL" id="MBB5337622.1"/>
    </source>
</evidence>
<dbReference type="Gene3D" id="3.40.190.290">
    <property type="match status" value="1"/>
</dbReference>
<evidence type="ECO:0000256" key="1">
    <source>
        <dbReference type="ARBA" id="ARBA00009437"/>
    </source>
</evidence>
<dbReference type="AlphaFoldDB" id="A0A840UU19"/>
<dbReference type="GO" id="GO:0003677">
    <property type="term" value="F:DNA binding"/>
    <property type="evidence" value="ECO:0007669"/>
    <property type="project" value="UniProtKB-KW"/>
</dbReference>
<keyword evidence="7" id="KW-1185">Reference proteome</keyword>
<dbReference type="Pfam" id="PF00126">
    <property type="entry name" value="HTH_1"/>
    <property type="match status" value="1"/>
</dbReference>
<dbReference type="CDD" id="cd08434">
    <property type="entry name" value="PBP2_GltC_like"/>
    <property type="match status" value="1"/>
</dbReference>
<dbReference type="InterPro" id="IPR005119">
    <property type="entry name" value="LysR_subst-bd"/>
</dbReference>
<organism evidence="6 7">
    <name type="scientific">Pectinatus brassicae</name>
    <dbReference type="NCBI Taxonomy" id="862415"/>
    <lineage>
        <taxon>Bacteria</taxon>
        <taxon>Bacillati</taxon>
        <taxon>Bacillota</taxon>
        <taxon>Negativicutes</taxon>
        <taxon>Selenomonadales</taxon>
        <taxon>Selenomonadaceae</taxon>
        <taxon>Pectinatus</taxon>
    </lineage>
</organism>
<evidence type="ECO:0000256" key="3">
    <source>
        <dbReference type="ARBA" id="ARBA00023125"/>
    </source>
</evidence>
<dbReference type="InterPro" id="IPR036390">
    <property type="entry name" value="WH_DNA-bd_sf"/>
</dbReference>
<keyword evidence="2" id="KW-0805">Transcription regulation</keyword>
<dbReference type="PROSITE" id="PS50931">
    <property type="entry name" value="HTH_LYSR"/>
    <property type="match status" value="1"/>
</dbReference>
<dbReference type="SUPFAM" id="SSF53850">
    <property type="entry name" value="Periplasmic binding protein-like II"/>
    <property type="match status" value="1"/>
</dbReference>
<dbReference type="GO" id="GO:0032993">
    <property type="term" value="C:protein-DNA complex"/>
    <property type="evidence" value="ECO:0007669"/>
    <property type="project" value="TreeGrafter"/>
</dbReference>